<name>A0ABN6LJ55_9ENTR</name>
<sequence>MRWFTRDIVIASMLLFCITNVLASQKEPIIIDTRNNIQGMVINLDGGVYTLEHQSNNPIPLVYLNQDGERNIILTDSSIGHQGIGVYEDRTRGMNLIFTSKKNSPFSGLAFLIKNDDLVMKREIVFFDDSFFKKNEVIPTISSDGKFLIVRGRFASRNMIIRVFDLEYIVDKIINSNKDIIFVTSGYKYQWSLPDNIFTYKSGELRPLQAIASNGKIVSIVLGNARVNPKAIYNFTMDGNLLGSNTNVTVGMDRVKSYGEEGFFEPEGLSIDDNGILSILMLIGRKNNISNYIYKYSETD</sequence>
<proteinExistence type="predicted"/>
<evidence type="ECO:0000313" key="2">
    <source>
        <dbReference type="Proteomes" id="UP001320460"/>
    </source>
</evidence>
<gene>
    <name evidence="1" type="ORF">PDTA9734_07030</name>
</gene>
<reference evidence="1 2" key="1">
    <citation type="submission" date="2021-12" db="EMBL/GenBank/DDBJ databases">
        <title>Complete genome sequence of Phytobacter diazotrophicus TA9734.</title>
        <authorList>
            <person name="Kubota H."/>
            <person name="Nakayama Y."/>
            <person name="Ariyoshi T."/>
        </authorList>
    </citation>
    <scope>NUCLEOTIDE SEQUENCE [LARGE SCALE GENOMIC DNA]</scope>
    <source>
        <strain evidence="1 2">TA9734</strain>
    </source>
</reference>
<keyword evidence="2" id="KW-1185">Reference proteome</keyword>
<evidence type="ECO:0008006" key="3">
    <source>
        <dbReference type="Google" id="ProtNLM"/>
    </source>
</evidence>
<protein>
    <recommendedName>
        <fullName evidence="3">6-bladed beta-propeller protein</fullName>
    </recommendedName>
</protein>
<evidence type="ECO:0000313" key="1">
    <source>
        <dbReference type="EMBL" id="BDD49216.1"/>
    </source>
</evidence>
<organism evidence="1 2">
    <name type="scientific">Phytobacter diazotrophicus</name>
    <dbReference type="NCBI Taxonomy" id="395631"/>
    <lineage>
        <taxon>Bacteria</taxon>
        <taxon>Pseudomonadati</taxon>
        <taxon>Pseudomonadota</taxon>
        <taxon>Gammaproteobacteria</taxon>
        <taxon>Enterobacterales</taxon>
        <taxon>Enterobacteriaceae</taxon>
        <taxon>Phytobacter</taxon>
    </lineage>
</organism>
<dbReference type="EMBL" id="AP025334">
    <property type="protein sequence ID" value="BDD49216.1"/>
    <property type="molecule type" value="Genomic_DNA"/>
</dbReference>
<accession>A0ABN6LJ55</accession>
<dbReference type="RefSeq" id="WP_125123844.1">
    <property type="nucleotide sequence ID" value="NZ_AP025334.1"/>
</dbReference>
<dbReference type="Proteomes" id="UP001320460">
    <property type="component" value="Chromosome"/>
</dbReference>